<dbReference type="EMBL" id="PVNS01000001">
    <property type="protein sequence ID" value="PRO67276.1"/>
    <property type="molecule type" value="Genomic_DNA"/>
</dbReference>
<sequence length="134" mass="14518">MKYEGFIAEACCRLSGEKPGCSIAGPLFSAAWRGMEKLDSDGALLEFAREKLDFRSWKLDFKAGVRMDHRVVGAADGVVRLQAAVVGLNPSEVRLCRKAPARITAAATPAAAIRIKPLSIMLQQQKDQAVSAWS</sequence>
<comment type="caution">
    <text evidence="1">The sequence shown here is derived from an EMBL/GenBank/DDBJ whole genome shotgun (WGS) entry which is preliminary data.</text>
</comment>
<reference evidence="1 2" key="1">
    <citation type="submission" date="2018-03" db="EMBL/GenBank/DDBJ databases">
        <title>Bacillus urumqiensis sp. nov., a moderately haloalkaliphilic bacterium isolated from a salt lake.</title>
        <authorList>
            <person name="Zhao B."/>
            <person name="Liao Z."/>
        </authorList>
    </citation>
    <scope>NUCLEOTIDE SEQUENCE [LARGE SCALE GENOMIC DNA]</scope>
    <source>
        <strain evidence="1 2">BZ-SZ-XJ18</strain>
    </source>
</reference>
<accession>A0A2P6MLW3</accession>
<organism evidence="1 2">
    <name type="scientific">Alkalicoccus urumqiensis</name>
    <name type="common">Bacillus urumqiensis</name>
    <dbReference type="NCBI Taxonomy" id="1548213"/>
    <lineage>
        <taxon>Bacteria</taxon>
        <taxon>Bacillati</taxon>
        <taxon>Bacillota</taxon>
        <taxon>Bacilli</taxon>
        <taxon>Bacillales</taxon>
        <taxon>Bacillaceae</taxon>
        <taxon>Alkalicoccus</taxon>
    </lineage>
</organism>
<name>A0A2P6MLW3_ALKUR</name>
<protein>
    <submittedName>
        <fullName evidence="1">Uncharacterized protein</fullName>
    </submittedName>
</protein>
<evidence type="ECO:0000313" key="1">
    <source>
        <dbReference type="EMBL" id="PRO67276.1"/>
    </source>
</evidence>
<keyword evidence="2" id="KW-1185">Reference proteome</keyword>
<dbReference type="Proteomes" id="UP000243650">
    <property type="component" value="Unassembled WGS sequence"/>
</dbReference>
<evidence type="ECO:0000313" key="2">
    <source>
        <dbReference type="Proteomes" id="UP000243650"/>
    </source>
</evidence>
<dbReference type="AlphaFoldDB" id="A0A2P6MLW3"/>
<proteinExistence type="predicted"/>
<gene>
    <name evidence="1" type="ORF">C6I21_01580</name>
</gene>